<dbReference type="AlphaFoldDB" id="A0A2S7TBC7"/>
<name>A0A2S7TBC7_9FLAO</name>
<evidence type="ECO:0000313" key="2">
    <source>
        <dbReference type="Proteomes" id="UP000239366"/>
    </source>
</evidence>
<proteinExistence type="predicted"/>
<sequence length="119" mass="14028">MVLLVCLSSCVEQPQRNCKDHHTGDYWVIIEQNGKKDSTLISRTEELQIEEYQQRRDTSYLRWLNDCEFVLRMANPKNKQEEKPLRFKIVSSDETSYAFEYSLVKDKGNPLKGVAIKKR</sequence>
<keyword evidence="2" id="KW-1185">Reference proteome</keyword>
<accession>A0A2S7TBC7</accession>
<dbReference type="EMBL" id="MQVX01000001">
    <property type="protein sequence ID" value="PQJ16776.1"/>
    <property type="molecule type" value="Genomic_DNA"/>
</dbReference>
<organism evidence="1 2">
    <name type="scientific">Aureicoccus marinus</name>
    <dbReference type="NCBI Taxonomy" id="754435"/>
    <lineage>
        <taxon>Bacteria</taxon>
        <taxon>Pseudomonadati</taxon>
        <taxon>Bacteroidota</taxon>
        <taxon>Flavobacteriia</taxon>
        <taxon>Flavobacteriales</taxon>
        <taxon>Flavobacteriaceae</taxon>
        <taxon>Aureicoccus</taxon>
    </lineage>
</organism>
<protein>
    <recommendedName>
        <fullName evidence="3">DNA topoisomerase IV</fullName>
    </recommendedName>
</protein>
<gene>
    <name evidence="1" type="ORF">BST99_04330</name>
</gene>
<dbReference type="Proteomes" id="UP000239366">
    <property type="component" value="Unassembled WGS sequence"/>
</dbReference>
<evidence type="ECO:0000313" key="1">
    <source>
        <dbReference type="EMBL" id="PQJ16776.1"/>
    </source>
</evidence>
<comment type="caution">
    <text evidence="1">The sequence shown here is derived from an EMBL/GenBank/DDBJ whole genome shotgun (WGS) entry which is preliminary data.</text>
</comment>
<reference evidence="2" key="1">
    <citation type="submission" date="2016-11" db="EMBL/GenBank/DDBJ databases">
        <title>Trade-off between light-utilization and light-protection in marine flavobacteria.</title>
        <authorList>
            <person name="Kumagai Y."/>
            <person name="Yoshizawa S."/>
            <person name="Kogure K."/>
        </authorList>
    </citation>
    <scope>NUCLEOTIDE SEQUENCE [LARGE SCALE GENOMIC DNA]</scope>
    <source>
        <strain evidence="2">SG-18</strain>
    </source>
</reference>
<evidence type="ECO:0008006" key="3">
    <source>
        <dbReference type="Google" id="ProtNLM"/>
    </source>
</evidence>